<comment type="caution">
    <text evidence="4">The sequence shown here is derived from an EMBL/GenBank/DDBJ whole genome shotgun (WGS) entry which is preliminary data.</text>
</comment>
<dbReference type="InterPro" id="IPR051796">
    <property type="entry name" value="ISF_SsuE-like"/>
</dbReference>
<evidence type="ECO:0000256" key="1">
    <source>
        <dbReference type="ARBA" id="ARBA00022630"/>
    </source>
</evidence>
<protein>
    <submittedName>
        <fullName evidence="4">FMN reductase</fullName>
    </submittedName>
</protein>
<keyword evidence="1" id="KW-0285">Flavoprotein</keyword>
<keyword evidence="2" id="KW-0288">FMN</keyword>
<dbReference type="InterPro" id="IPR029039">
    <property type="entry name" value="Flavoprotein-like_sf"/>
</dbReference>
<dbReference type="GO" id="GO:0016491">
    <property type="term" value="F:oxidoreductase activity"/>
    <property type="evidence" value="ECO:0007669"/>
    <property type="project" value="InterPro"/>
</dbReference>
<organism evidence="4 5">
    <name type="scientific">Aquimarina aggregata</name>
    <dbReference type="NCBI Taxonomy" id="1642818"/>
    <lineage>
        <taxon>Bacteria</taxon>
        <taxon>Pseudomonadati</taxon>
        <taxon>Bacteroidota</taxon>
        <taxon>Flavobacteriia</taxon>
        <taxon>Flavobacteriales</taxon>
        <taxon>Flavobacteriaceae</taxon>
        <taxon>Aquimarina</taxon>
    </lineage>
</organism>
<dbReference type="STRING" id="1642818.AWE51_21685"/>
<dbReference type="Proteomes" id="UP000076715">
    <property type="component" value="Unassembled WGS sequence"/>
</dbReference>
<dbReference type="AlphaFoldDB" id="A0A162CUN1"/>
<evidence type="ECO:0000313" key="5">
    <source>
        <dbReference type="Proteomes" id="UP000076715"/>
    </source>
</evidence>
<reference evidence="4 5" key="1">
    <citation type="submission" date="2016-01" db="EMBL/GenBank/DDBJ databases">
        <title>The draft genome sequence of Aquimarina sp. RZW4-3-2.</title>
        <authorList>
            <person name="Wang Y."/>
        </authorList>
    </citation>
    <scope>NUCLEOTIDE SEQUENCE [LARGE SCALE GENOMIC DNA]</scope>
    <source>
        <strain evidence="4 5">RZW4-3-2</strain>
    </source>
</reference>
<keyword evidence="5" id="KW-1185">Reference proteome</keyword>
<sequence length="169" mass="19352">MSIRGVIVQGSSRSKGNTYQISSFVQDNSGFDIVDLKSKQIGQFDYEFKNQNDDFIPLIREIVANYDIIIFVTPVYWYAMSGIMKVFFDRITDCLQLEKKIGRDLRGKATAMISCGSDQELKKGFNMPFVESANYLGMNYLGDVHCWIEDTEIPEKVKQDLIDFITTII</sequence>
<dbReference type="Pfam" id="PF03358">
    <property type="entry name" value="FMN_red"/>
    <property type="match status" value="1"/>
</dbReference>
<evidence type="ECO:0000256" key="2">
    <source>
        <dbReference type="ARBA" id="ARBA00022643"/>
    </source>
</evidence>
<gene>
    <name evidence="4" type="ORF">AWE51_21685</name>
</gene>
<dbReference type="Gene3D" id="3.40.50.360">
    <property type="match status" value="1"/>
</dbReference>
<dbReference type="InterPro" id="IPR005025">
    <property type="entry name" value="FMN_Rdtase-like_dom"/>
</dbReference>
<proteinExistence type="predicted"/>
<name>A0A162CUN1_9FLAO</name>
<dbReference type="SUPFAM" id="SSF52218">
    <property type="entry name" value="Flavoproteins"/>
    <property type="match status" value="1"/>
</dbReference>
<evidence type="ECO:0000259" key="3">
    <source>
        <dbReference type="Pfam" id="PF03358"/>
    </source>
</evidence>
<feature type="domain" description="NADPH-dependent FMN reductase-like" evidence="3">
    <location>
        <begin position="6"/>
        <end position="143"/>
    </location>
</feature>
<accession>A0A162CUN1</accession>
<dbReference type="PANTHER" id="PTHR43278:SF4">
    <property type="entry name" value="NAD(P)H-DEPENDENT FMN-CONTAINING OXIDOREDUCTASE YWQN-RELATED"/>
    <property type="match status" value="1"/>
</dbReference>
<evidence type="ECO:0000313" key="4">
    <source>
        <dbReference type="EMBL" id="KZS41319.1"/>
    </source>
</evidence>
<dbReference type="RefSeq" id="WP_066312052.1">
    <property type="nucleotide sequence ID" value="NZ_LQRT01000005.1"/>
</dbReference>
<dbReference type="OrthoDB" id="9805976at2"/>
<dbReference type="EMBL" id="LQRT01000005">
    <property type="protein sequence ID" value="KZS41319.1"/>
    <property type="molecule type" value="Genomic_DNA"/>
</dbReference>
<dbReference type="PANTHER" id="PTHR43278">
    <property type="entry name" value="NAD(P)H-DEPENDENT FMN-CONTAINING OXIDOREDUCTASE YWQN-RELATED"/>
    <property type="match status" value="1"/>
</dbReference>